<keyword evidence="2" id="KW-1185">Reference proteome</keyword>
<evidence type="ECO:0000313" key="2">
    <source>
        <dbReference type="Proteomes" id="UP000751190"/>
    </source>
</evidence>
<reference evidence="1" key="1">
    <citation type="submission" date="2021-05" db="EMBL/GenBank/DDBJ databases">
        <title>The genome of the haptophyte Pavlova lutheri (Diacronema luteri, Pavlovales) - a model for lipid biosynthesis in eukaryotic algae.</title>
        <authorList>
            <person name="Hulatt C.J."/>
            <person name="Posewitz M.C."/>
        </authorList>
    </citation>
    <scope>NUCLEOTIDE SEQUENCE</scope>
    <source>
        <strain evidence="1">NIVA-4/92</strain>
    </source>
</reference>
<name>A0A8J6C9Y6_DIALT</name>
<comment type="caution">
    <text evidence="1">The sequence shown here is derived from an EMBL/GenBank/DDBJ whole genome shotgun (WGS) entry which is preliminary data.</text>
</comment>
<gene>
    <name evidence="1" type="ORF">KFE25_010957</name>
</gene>
<dbReference type="Proteomes" id="UP000751190">
    <property type="component" value="Unassembled WGS sequence"/>
</dbReference>
<dbReference type="AlphaFoldDB" id="A0A8J6C9Y6"/>
<evidence type="ECO:0000313" key="1">
    <source>
        <dbReference type="EMBL" id="KAG8459908.1"/>
    </source>
</evidence>
<dbReference type="EMBL" id="JAGTXO010000036">
    <property type="protein sequence ID" value="KAG8459908.1"/>
    <property type="molecule type" value="Genomic_DNA"/>
</dbReference>
<sequence length="93" mass="9918">MEFSLIDFALPLDLGDAEKTLAPPITVHACGCTCQCSGTYCTHDLASNCGNSSLAPFDAMSCHDHRAEINNVLKNARVSAMLLSCNGTIAYKH</sequence>
<proteinExistence type="predicted"/>
<accession>A0A8J6C9Y6</accession>
<organism evidence="1 2">
    <name type="scientific">Diacronema lutheri</name>
    <name type="common">Unicellular marine alga</name>
    <name type="synonym">Monochrysis lutheri</name>
    <dbReference type="NCBI Taxonomy" id="2081491"/>
    <lineage>
        <taxon>Eukaryota</taxon>
        <taxon>Haptista</taxon>
        <taxon>Haptophyta</taxon>
        <taxon>Pavlovophyceae</taxon>
        <taxon>Pavlovales</taxon>
        <taxon>Pavlovaceae</taxon>
        <taxon>Diacronema</taxon>
    </lineage>
</organism>
<protein>
    <submittedName>
        <fullName evidence="1">Uncharacterized protein</fullName>
    </submittedName>
</protein>